<evidence type="ECO:0000313" key="3">
    <source>
        <dbReference type="Proteomes" id="UP000829685"/>
    </source>
</evidence>
<keyword evidence="3" id="KW-1185">Reference proteome</keyword>
<feature type="chain" id="PRO_5040497202" evidence="1">
    <location>
        <begin position="20"/>
        <end position="103"/>
    </location>
</feature>
<sequence>MQISTITAIMAFGAAAASATTINLFSATKCADGDYIKTLGGLKSGCHKFGVANVKAVDTRNLSGKCTVTVYSDASCSDHATPARLDECVPRAVGWQSFSVDNC</sequence>
<gene>
    <name evidence="2" type="ORF">JX265_011524</name>
</gene>
<comment type="caution">
    <text evidence="2">The sequence shown here is derived from an EMBL/GenBank/DDBJ whole genome shotgun (WGS) entry which is preliminary data.</text>
</comment>
<accession>A0A9P9WCB7</accession>
<dbReference type="AlphaFoldDB" id="A0A9P9WCB7"/>
<reference evidence="2" key="1">
    <citation type="submission" date="2021-03" db="EMBL/GenBank/DDBJ databases">
        <title>Revisited historic fungal species revealed as producer of novel bioactive compounds through whole genome sequencing and comparative genomics.</title>
        <authorList>
            <person name="Vignolle G.A."/>
            <person name="Hochenegger N."/>
            <person name="Mach R.L."/>
            <person name="Mach-Aigner A.R."/>
            <person name="Javad Rahimi M."/>
            <person name="Salim K.A."/>
            <person name="Chan C.M."/>
            <person name="Lim L.B.L."/>
            <person name="Cai F."/>
            <person name="Druzhinina I.S."/>
            <person name="U'Ren J.M."/>
            <person name="Derntl C."/>
        </authorList>
    </citation>
    <scope>NUCLEOTIDE SEQUENCE</scope>
    <source>
        <strain evidence="2">TUCIM 5799</strain>
    </source>
</reference>
<dbReference type="EMBL" id="JAFIMR010000043">
    <property type="protein sequence ID" value="KAI1856565.1"/>
    <property type="molecule type" value="Genomic_DNA"/>
</dbReference>
<feature type="signal peptide" evidence="1">
    <location>
        <begin position="1"/>
        <end position="19"/>
    </location>
</feature>
<keyword evidence="1" id="KW-0732">Signal</keyword>
<evidence type="ECO:0000313" key="2">
    <source>
        <dbReference type="EMBL" id="KAI1856565.1"/>
    </source>
</evidence>
<evidence type="ECO:0000256" key="1">
    <source>
        <dbReference type="SAM" id="SignalP"/>
    </source>
</evidence>
<protein>
    <submittedName>
        <fullName evidence="2">Uncharacterized protein</fullName>
    </submittedName>
</protein>
<name>A0A9P9WCB7_9PEZI</name>
<proteinExistence type="predicted"/>
<dbReference type="Proteomes" id="UP000829685">
    <property type="component" value="Unassembled WGS sequence"/>
</dbReference>
<organism evidence="2 3">
    <name type="scientific">Neoarthrinium moseri</name>
    <dbReference type="NCBI Taxonomy" id="1658444"/>
    <lineage>
        <taxon>Eukaryota</taxon>
        <taxon>Fungi</taxon>
        <taxon>Dikarya</taxon>
        <taxon>Ascomycota</taxon>
        <taxon>Pezizomycotina</taxon>
        <taxon>Sordariomycetes</taxon>
        <taxon>Xylariomycetidae</taxon>
        <taxon>Amphisphaeriales</taxon>
        <taxon>Apiosporaceae</taxon>
        <taxon>Neoarthrinium</taxon>
    </lineage>
</organism>